<keyword evidence="6 12" id="KW-0812">Transmembrane</keyword>
<dbReference type="Pfam" id="PF00015">
    <property type="entry name" value="MCPsignal"/>
    <property type="match status" value="1"/>
</dbReference>
<reference evidence="17" key="1">
    <citation type="submission" date="2016-10" db="EMBL/GenBank/DDBJ databases">
        <authorList>
            <person name="Varghese N."/>
            <person name="Submissions S."/>
        </authorList>
    </citation>
    <scope>NUCLEOTIDE SEQUENCE [LARGE SCALE GENOMIC DNA]</scope>
    <source>
        <strain evidence="17">DSM 11526</strain>
    </source>
</reference>
<keyword evidence="4" id="KW-0145">Chemotaxis</keyword>
<dbReference type="Gene3D" id="1.10.287.950">
    <property type="entry name" value="Methyl-accepting chemotaxis protein"/>
    <property type="match status" value="1"/>
</dbReference>
<dbReference type="SUPFAM" id="SSF58104">
    <property type="entry name" value="Methyl-accepting chemotaxis protein (MCP) signaling domain"/>
    <property type="match status" value="1"/>
</dbReference>
<evidence type="ECO:0000256" key="5">
    <source>
        <dbReference type="ARBA" id="ARBA00022519"/>
    </source>
</evidence>
<evidence type="ECO:0000256" key="6">
    <source>
        <dbReference type="ARBA" id="ARBA00022692"/>
    </source>
</evidence>
<evidence type="ECO:0000256" key="10">
    <source>
        <dbReference type="ARBA" id="ARBA00029447"/>
    </source>
</evidence>
<evidence type="ECO:0000259" key="13">
    <source>
        <dbReference type="PROSITE" id="PS50111"/>
    </source>
</evidence>
<dbReference type="Gene3D" id="3.30.450.20">
    <property type="entry name" value="PAS domain"/>
    <property type="match status" value="1"/>
</dbReference>
<organism evidence="16 17">
    <name type="scientific">Marinobacterium iners DSM 11526</name>
    <dbReference type="NCBI Taxonomy" id="1122198"/>
    <lineage>
        <taxon>Bacteria</taxon>
        <taxon>Pseudomonadati</taxon>
        <taxon>Pseudomonadota</taxon>
        <taxon>Gammaproteobacteria</taxon>
        <taxon>Oceanospirillales</taxon>
        <taxon>Oceanospirillaceae</taxon>
        <taxon>Marinobacterium</taxon>
    </lineage>
</organism>
<dbReference type="PRINTS" id="PR00260">
    <property type="entry name" value="CHEMTRNSDUCR"/>
</dbReference>
<dbReference type="CDD" id="cd00130">
    <property type="entry name" value="PAS"/>
    <property type="match status" value="1"/>
</dbReference>
<evidence type="ECO:0000256" key="8">
    <source>
        <dbReference type="ARBA" id="ARBA00023136"/>
    </source>
</evidence>
<dbReference type="PANTHER" id="PTHR32089:SF74">
    <property type="entry name" value="METHYL-ACCEPTING CHEMOTAXIS PROTEIN AER"/>
    <property type="match status" value="1"/>
</dbReference>
<evidence type="ECO:0000313" key="17">
    <source>
        <dbReference type="Proteomes" id="UP000242469"/>
    </source>
</evidence>
<keyword evidence="7 12" id="KW-1133">Transmembrane helix</keyword>
<keyword evidence="2" id="KW-1003">Cell membrane</keyword>
<dbReference type="GO" id="GO:0004888">
    <property type="term" value="F:transmembrane signaling receptor activity"/>
    <property type="evidence" value="ECO:0007669"/>
    <property type="project" value="InterPro"/>
</dbReference>
<keyword evidence="5" id="KW-0997">Cell inner membrane</keyword>
<keyword evidence="8 12" id="KW-0472">Membrane</keyword>
<feature type="domain" description="T-SNARE coiled-coil homology" evidence="15">
    <location>
        <begin position="431"/>
        <end position="493"/>
    </location>
</feature>
<evidence type="ECO:0000256" key="1">
    <source>
        <dbReference type="ARBA" id="ARBA00004429"/>
    </source>
</evidence>
<feature type="transmembrane region" description="Helical" evidence="12">
    <location>
        <begin position="144"/>
        <end position="162"/>
    </location>
</feature>
<dbReference type="InterPro" id="IPR035965">
    <property type="entry name" value="PAS-like_dom_sf"/>
</dbReference>
<dbReference type="OrthoDB" id="5675566at2"/>
<dbReference type="InterPro" id="IPR000014">
    <property type="entry name" value="PAS"/>
</dbReference>
<dbReference type="SUPFAM" id="SSF55785">
    <property type="entry name" value="PYP-like sensor domain (PAS domain)"/>
    <property type="match status" value="1"/>
</dbReference>
<dbReference type="SMART" id="SM00091">
    <property type="entry name" value="PAS"/>
    <property type="match status" value="1"/>
</dbReference>
<evidence type="ECO:0000313" key="16">
    <source>
        <dbReference type="EMBL" id="SEA37219.1"/>
    </source>
</evidence>
<evidence type="ECO:0000259" key="15">
    <source>
        <dbReference type="PROSITE" id="PS50192"/>
    </source>
</evidence>
<feature type="transmembrane region" description="Helical" evidence="12">
    <location>
        <begin position="168"/>
        <end position="187"/>
    </location>
</feature>
<dbReference type="SMART" id="SM00283">
    <property type="entry name" value="MA"/>
    <property type="match status" value="1"/>
</dbReference>
<comment type="subcellular location">
    <subcellularLocation>
        <location evidence="1">Cell inner membrane</location>
        <topology evidence="1">Multi-pass membrane protein</topology>
    </subcellularLocation>
</comment>
<dbReference type="NCBIfam" id="TIGR00229">
    <property type="entry name" value="sensory_box"/>
    <property type="match status" value="1"/>
</dbReference>
<dbReference type="EMBL" id="FNRJ01000003">
    <property type="protein sequence ID" value="SEA37219.1"/>
    <property type="molecule type" value="Genomic_DNA"/>
</dbReference>
<dbReference type="FunFam" id="1.10.287.950:FF:000001">
    <property type="entry name" value="Methyl-accepting chemotaxis sensory transducer"/>
    <property type="match status" value="1"/>
</dbReference>
<protein>
    <submittedName>
        <fullName evidence="16">Methyl-accepting chemotaxis sensory transducer with Pas/Pac sensor</fullName>
    </submittedName>
</protein>
<dbReference type="Proteomes" id="UP000242469">
    <property type="component" value="Unassembled WGS sequence"/>
</dbReference>
<evidence type="ECO:0000259" key="14">
    <source>
        <dbReference type="PROSITE" id="PS50112"/>
    </source>
</evidence>
<evidence type="ECO:0000256" key="9">
    <source>
        <dbReference type="ARBA" id="ARBA00023224"/>
    </source>
</evidence>
<name>A0A1H4AMP6_9GAMM</name>
<comment type="similarity">
    <text evidence="10">Belongs to the methyl-accepting chemotaxis (MCP) protein family.</text>
</comment>
<evidence type="ECO:0000256" key="4">
    <source>
        <dbReference type="ARBA" id="ARBA00022500"/>
    </source>
</evidence>
<accession>A0A1H4AMP6</accession>
<dbReference type="GO" id="GO:0005886">
    <property type="term" value="C:plasma membrane"/>
    <property type="evidence" value="ECO:0007669"/>
    <property type="project" value="UniProtKB-SubCell"/>
</dbReference>
<dbReference type="GO" id="GO:0052131">
    <property type="term" value="P:positive aerotaxis"/>
    <property type="evidence" value="ECO:0007669"/>
    <property type="project" value="UniProtKB-ARBA"/>
</dbReference>
<dbReference type="InterPro" id="IPR013655">
    <property type="entry name" value="PAS_fold_3"/>
</dbReference>
<keyword evidence="3" id="KW-0488">Methylation</keyword>
<evidence type="ECO:0000256" key="3">
    <source>
        <dbReference type="ARBA" id="ARBA00022481"/>
    </source>
</evidence>
<dbReference type="FunFam" id="3.30.450.20:FF:000046">
    <property type="entry name" value="Aerotaxis sensor receptor"/>
    <property type="match status" value="1"/>
</dbReference>
<keyword evidence="17" id="KW-1185">Reference proteome</keyword>
<evidence type="ECO:0000256" key="7">
    <source>
        <dbReference type="ARBA" id="ARBA00022989"/>
    </source>
</evidence>
<feature type="domain" description="PAS" evidence="14">
    <location>
        <begin position="21"/>
        <end position="76"/>
    </location>
</feature>
<proteinExistence type="inferred from homology"/>
<dbReference type="CDD" id="cd11386">
    <property type="entry name" value="MCP_signal"/>
    <property type="match status" value="1"/>
</dbReference>
<dbReference type="GO" id="GO:0007165">
    <property type="term" value="P:signal transduction"/>
    <property type="evidence" value="ECO:0007669"/>
    <property type="project" value="UniProtKB-KW"/>
</dbReference>
<dbReference type="RefSeq" id="WP_091823860.1">
    <property type="nucleotide sequence ID" value="NZ_FNRJ01000003.1"/>
</dbReference>
<evidence type="ECO:0000256" key="12">
    <source>
        <dbReference type="SAM" id="Phobius"/>
    </source>
</evidence>
<dbReference type="STRING" id="1122198.SAMN02745729_1035"/>
<gene>
    <name evidence="16" type="ORF">SAMN02745729_1035</name>
</gene>
<feature type="domain" description="Methyl-accepting transducer" evidence="13">
    <location>
        <begin position="244"/>
        <end position="480"/>
    </location>
</feature>
<dbReference type="PANTHER" id="PTHR32089">
    <property type="entry name" value="METHYL-ACCEPTING CHEMOTAXIS PROTEIN MCPB"/>
    <property type="match status" value="1"/>
</dbReference>
<dbReference type="InterPro" id="IPR004090">
    <property type="entry name" value="Chemotax_Me-accpt_rcpt"/>
</dbReference>
<dbReference type="PROSITE" id="PS50192">
    <property type="entry name" value="T_SNARE"/>
    <property type="match status" value="1"/>
</dbReference>
<dbReference type="InterPro" id="IPR004089">
    <property type="entry name" value="MCPsignal_dom"/>
</dbReference>
<dbReference type="PROSITE" id="PS50111">
    <property type="entry name" value="CHEMOTAXIS_TRANSDUC_2"/>
    <property type="match status" value="1"/>
</dbReference>
<keyword evidence="9 11" id="KW-0807">Transducer</keyword>
<sequence length="516" mass="55803">MRNNLPVTQKEQRFGSDEKLISTTDLDGNITHCNDVFVNISGYSREELIGQPHNMVRHPDMPEAAFKVLWDTIKAGKPWMGLVKNRCKNGDHYWVNAYVTPITEHGKVIGFESVRVCPEQADVARAEKIYGLINRGKSISKFSIPWDWVIFVVALVLAGVLGNQVSPLLGGALFAVVAAALLANQQIQRQRRLNRLLNMMPSAFKHPVATATYTDSTGSLGDLEVTIKSEQSHLDTVLTRIDDAALSVADKARSGLEMSQESCAAMRRQQEETEKVAAAMHQMASTIAEVSGHVQETASQAERSNTTAVKGRELASTTSQSIAHLSQTVNHIASSVQDLVEQTGKIADAARIIEEIADQTNLLALNAAIEAARAGEHGRGFAVVADEVRQLAMRTQASTRDIHQIVDGLGSRADHAIKAAHEGQDEADAGLAQVQEAEQMLNEISGMMSTIANMSMQMAAAVEEQAQVSEGVNAQVASISALSSESLFKAEEAAGTTRELQSVSADMHELVSGFKR</sequence>
<dbReference type="Pfam" id="PF08447">
    <property type="entry name" value="PAS_3"/>
    <property type="match status" value="1"/>
</dbReference>
<dbReference type="InterPro" id="IPR000727">
    <property type="entry name" value="T_SNARE_dom"/>
</dbReference>
<evidence type="ECO:0000256" key="11">
    <source>
        <dbReference type="PROSITE-ProRule" id="PRU00284"/>
    </source>
</evidence>
<evidence type="ECO:0000256" key="2">
    <source>
        <dbReference type="ARBA" id="ARBA00022475"/>
    </source>
</evidence>
<dbReference type="AlphaFoldDB" id="A0A1H4AMP6"/>
<dbReference type="PROSITE" id="PS50112">
    <property type="entry name" value="PAS"/>
    <property type="match status" value="1"/>
</dbReference>